<feature type="transmembrane region" description="Helical" evidence="1">
    <location>
        <begin position="138"/>
        <end position="158"/>
    </location>
</feature>
<feature type="transmembrane region" description="Helical" evidence="1">
    <location>
        <begin position="111"/>
        <end position="132"/>
    </location>
</feature>
<keyword evidence="1" id="KW-0472">Membrane</keyword>
<evidence type="ECO:0000259" key="2">
    <source>
        <dbReference type="Pfam" id="PF07853"/>
    </source>
</evidence>
<feature type="transmembrane region" description="Helical" evidence="1">
    <location>
        <begin position="60"/>
        <end position="79"/>
    </location>
</feature>
<evidence type="ECO:0000313" key="3">
    <source>
        <dbReference type="EMBL" id="CUP53748.1"/>
    </source>
</evidence>
<name>A0A174P4M0_BACT4</name>
<reference evidence="3 4" key="1">
    <citation type="submission" date="2015-09" db="EMBL/GenBank/DDBJ databases">
        <authorList>
            <consortium name="Pathogen Informatics"/>
        </authorList>
    </citation>
    <scope>NUCLEOTIDE SEQUENCE [LARGE SCALE GENOMIC DNA]</scope>
    <source>
        <strain evidence="3 4">2789STDY5834899</strain>
    </source>
</reference>
<dbReference type="Proteomes" id="UP000095576">
    <property type="component" value="Unassembled WGS sequence"/>
</dbReference>
<keyword evidence="1" id="KW-1133">Transmembrane helix</keyword>
<accession>A0A174P4M0</accession>
<gene>
    <name evidence="3" type="ORF">ERS852511_02429</name>
</gene>
<organism evidence="3 4">
    <name type="scientific">Bacteroides thetaiotaomicron</name>
    <dbReference type="NCBI Taxonomy" id="818"/>
    <lineage>
        <taxon>Bacteria</taxon>
        <taxon>Pseudomonadati</taxon>
        <taxon>Bacteroidota</taxon>
        <taxon>Bacteroidia</taxon>
        <taxon>Bacteroidales</taxon>
        <taxon>Bacteroidaceae</taxon>
        <taxon>Bacteroides</taxon>
    </lineage>
</organism>
<feature type="domain" description="DUF1648" evidence="2">
    <location>
        <begin position="22"/>
        <end position="62"/>
    </location>
</feature>
<dbReference type="AlphaFoldDB" id="A0A174P4M0"/>
<feature type="transmembrane region" description="Helical" evidence="1">
    <location>
        <begin position="12"/>
        <end position="34"/>
    </location>
</feature>
<dbReference type="InterPro" id="IPR012867">
    <property type="entry name" value="DUF1648"/>
</dbReference>
<dbReference type="Pfam" id="PF07853">
    <property type="entry name" value="DUF1648"/>
    <property type="match status" value="1"/>
</dbReference>
<dbReference type="EMBL" id="CZAP01000007">
    <property type="protein sequence ID" value="CUP53748.1"/>
    <property type="molecule type" value="Genomic_DNA"/>
</dbReference>
<proteinExistence type="predicted"/>
<evidence type="ECO:0000313" key="4">
    <source>
        <dbReference type="Proteomes" id="UP000095576"/>
    </source>
</evidence>
<protein>
    <submittedName>
        <fullName evidence="3">Predicted integral membrane protein</fullName>
    </submittedName>
</protein>
<evidence type="ECO:0000256" key="1">
    <source>
        <dbReference type="SAM" id="Phobius"/>
    </source>
</evidence>
<keyword evidence="1" id="KW-0812">Transmembrane</keyword>
<sequence length="165" mass="19061">MVMDQITKRTIYYWIIEVFSLLGLIYALAPLFVYKKLPEHSMVPIHFNIVGHPDSWGGSYHIIIYSLLSVFFYLLMSFLERNYKILNYPIKITSNNSEAVYRLGVRLVRHLKLFVTLLFAYFANLSFGIAMGEANVNSQYVIVLLIGGLVGSLLIFSIKMIRLKR</sequence>